<dbReference type="InterPro" id="IPR004088">
    <property type="entry name" value="KH_dom_type_1"/>
</dbReference>
<evidence type="ECO:0000256" key="2">
    <source>
        <dbReference type="PROSITE-ProRule" id="PRU00117"/>
    </source>
</evidence>
<dbReference type="InterPro" id="IPR036612">
    <property type="entry name" value="KH_dom_type_1_sf"/>
</dbReference>
<organism evidence="6 7">
    <name type="scientific">Gossypium australe</name>
    <dbReference type="NCBI Taxonomy" id="47621"/>
    <lineage>
        <taxon>Eukaryota</taxon>
        <taxon>Viridiplantae</taxon>
        <taxon>Streptophyta</taxon>
        <taxon>Embryophyta</taxon>
        <taxon>Tracheophyta</taxon>
        <taxon>Spermatophyta</taxon>
        <taxon>Magnoliopsida</taxon>
        <taxon>eudicotyledons</taxon>
        <taxon>Gunneridae</taxon>
        <taxon>Pentapetalae</taxon>
        <taxon>rosids</taxon>
        <taxon>malvids</taxon>
        <taxon>Malvales</taxon>
        <taxon>Malvaceae</taxon>
        <taxon>Malvoideae</taxon>
        <taxon>Gossypium</taxon>
    </lineage>
</organism>
<keyword evidence="2" id="KW-0694">RNA-binding</keyword>
<evidence type="ECO:0000256" key="4">
    <source>
        <dbReference type="SAM" id="Phobius"/>
    </source>
</evidence>
<proteinExistence type="predicted"/>
<feature type="compositionally biased region" description="Basic and acidic residues" evidence="3">
    <location>
        <begin position="1"/>
        <end position="11"/>
    </location>
</feature>
<dbReference type="Gene3D" id="3.30.1370.10">
    <property type="entry name" value="K Homology domain, type 1"/>
    <property type="match status" value="3"/>
</dbReference>
<keyword evidence="7" id="KW-1185">Reference proteome</keyword>
<dbReference type="PANTHER" id="PTHR10288">
    <property type="entry name" value="KH DOMAIN CONTAINING RNA BINDING PROTEIN"/>
    <property type="match status" value="1"/>
</dbReference>
<dbReference type="PROSITE" id="PS50084">
    <property type="entry name" value="KH_TYPE_1"/>
    <property type="match status" value="3"/>
</dbReference>
<dbReference type="CDD" id="cd22461">
    <property type="entry name" value="KH-I_PEPPER_like_rpt3"/>
    <property type="match status" value="1"/>
</dbReference>
<feature type="domain" description="K Homology" evidence="5">
    <location>
        <begin position="45"/>
        <end position="122"/>
    </location>
</feature>
<dbReference type="GO" id="GO:0003723">
    <property type="term" value="F:RNA binding"/>
    <property type="evidence" value="ECO:0007669"/>
    <property type="project" value="UniProtKB-UniRule"/>
</dbReference>
<sequence length="502" mass="54633">MAGESYEDRNAIETPEDLAVPLQPEETEMQGAGGDGEKKWPGWPGENVFRMLVPAQKVGTIIGPKGEFIRKISDESRARIKILDGPPTTSERAVSPSHQNSFTSSNFDPQCLMLRYGMAFVCFFHLFYCVLPFANLRHQTNDKSGFKLEVKHSRLPVMVSAKEEPDVPIPPSMDGLLRIHRRILGLDGDYDHITAGANGRVITRLLVADTQAGSLIGRQGSTIKYIQDASNCNIRVLGGEHLPVFSLKDDSVVEIEGGPTCVHAAIELIAGHLRKFLVHCSIIGVFEMQMQNVSANQNMVVPQSQRHLHGSPIADSEALLGSKPKYMYPESQFDDCYEPHELPLHDKNSYQGSPLYGKHGSMGGHASNVQAKQSVVTKIIQHMQIPLSYANAVIGTSGANISYMRRASGAAIAIQETRDVPGDMTVEISGSASEVQAAEQLIRNFIAEAASVMQSLPGGSISEEYSPYPVHAPLYASSDANGHVSHAPVIDYGSIYGTSYGY</sequence>
<feature type="transmembrane region" description="Helical" evidence="4">
    <location>
        <begin position="113"/>
        <end position="134"/>
    </location>
</feature>
<evidence type="ECO:0000256" key="1">
    <source>
        <dbReference type="ARBA" id="ARBA00022737"/>
    </source>
</evidence>
<dbReference type="SMART" id="SM00322">
    <property type="entry name" value="KH"/>
    <property type="match status" value="3"/>
</dbReference>
<accession>A0A5B6W4R1</accession>
<keyword evidence="4" id="KW-0472">Membrane</keyword>
<dbReference type="SUPFAM" id="SSF54791">
    <property type="entry name" value="Eukaryotic type KH-domain (KH-domain type I)"/>
    <property type="match status" value="3"/>
</dbReference>
<feature type="domain" description="K Homology" evidence="5">
    <location>
        <begin position="377"/>
        <end position="447"/>
    </location>
</feature>
<dbReference type="InterPro" id="IPR004087">
    <property type="entry name" value="KH_dom"/>
</dbReference>
<dbReference type="EMBL" id="SMMG02000005">
    <property type="protein sequence ID" value="KAA3476214.1"/>
    <property type="molecule type" value="Genomic_DNA"/>
</dbReference>
<dbReference type="Pfam" id="PF00013">
    <property type="entry name" value="KH_1"/>
    <property type="match status" value="3"/>
</dbReference>
<evidence type="ECO:0000313" key="6">
    <source>
        <dbReference type="EMBL" id="KAA3476214.1"/>
    </source>
</evidence>
<feature type="region of interest" description="Disordered" evidence="3">
    <location>
        <begin position="1"/>
        <end position="38"/>
    </location>
</feature>
<evidence type="ECO:0000256" key="3">
    <source>
        <dbReference type="SAM" id="MobiDB-lite"/>
    </source>
</evidence>
<keyword evidence="4" id="KW-1133">Transmembrane helix</keyword>
<evidence type="ECO:0000313" key="7">
    <source>
        <dbReference type="Proteomes" id="UP000325315"/>
    </source>
</evidence>
<gene>
    <name evidence="6" type="ORF">EPI10_026311</name>
</gene>
<dbReference type="OrthoDB" id="442947at2759"/>
<feature type="domain" description="K Homology" evidence="5">
    <location>
        <begin position="199"/>
        <end position="274"/>
    </location>
</feature>
<dbReference type="Proteomes" id="UP000325315">
    <property type="component" value="Unassembled WGS sequence"/>
</dbReference>
<reference evidence="7" key="1">
    <citation type="journal article" date="2019" name="Plant Biotechnol. J.">
        <title>Genome sequencing of the Australian wild diploid species Gossypium australe highlights disease resistance and delayed gland morphogenesis.</title>
        <authorList>
            <person name="Cai Y."/>
            <person name="Cai X."/>
            <person name="Wang Q."/>
            <person name="Wang P."/>
            <person name="Zhang Y."/>
            <person name="Cai C."/>
            <person name="Xu Y."/>
            <person name="Wang K."/>
            <person name="Zhou Z."/>
            <person name="Wang C."/>
            <person name="Geng S."/>
            <person name="Li B."/>
            <person name="Dong Q."/>
            <person name="Hou Y."/>
            <person name="Wang H."/>
            <person name="Ai P."/>
            <person name="Liu Z."/>
            <person name="Yi F."/>
            <person name="Sun M."/>
            <person name="An G."/>
            <person name="Cheng J."/>
            <person name="Zhang Y."/>
            <person name="Shi Q."/>
            <person name="Xie Y."/>
            <person name="Shi X."/>
            <person name="Chang Y."/>
            <person name="Huang F."/>
            <person name="Chen Y."/>
            <person name="Hong S."/>
            <person name="Mi L."/>
            <person name="Sun Q."/>
            <person name="Zhang L."/>
            <person name="Zhou B."/>
            <person name="Peng R."/>
            <person name="Zhang X."/>
            <person name="Liu F."/>
        </authorList>
    </citation>
    <scope>NUCLEOTIDE SEQUENCE [LARGE SCALE GENOMIC DNA]</scope>
    <source>
        <strain evidence="7">cv. PA1801</strain>
    </source>
</reference>
<protein>
    <submittedName>
        <fullName evidence="6">Flowering locus K-like proteiny domain-like isoform X1</fullName>
    </submittedName>
</protein>
<dbReference type="CDD" id="cd22460">
    <property type="entry name" value="KH-I_PEPPER_rpt2_like"/>
    <property type="match status" value="1"/>
</dbReference>
<name>A0A5B6W4R1_9ROSI</name>
<comment type="caution">
    <text evidence="6">The sequence shown here is derived from an EMBL/GenBank/DDBJ whole genome shotgun (WGS) entry which is preliminary data.</text>
</comment>
<dbReference type="AlphaFoldDB" id="A0A5B6W4R1"/>
<keyword evidence="4" id="KW-0812">Transmembrane</keyword>
<keyword evidence="1" id="KW-0677">Repeat</keyword>
<evidence type="ECO:0000259" key="5">
    <source>
        <dbReference type="SMART" id="SM00322"/>
    </source>
</evidence>